<evidence type="ECO:0000313" key="2">
    <source>
        <dbReference type="EMBL" id="AXL21738.1"/>
    </source>
</evidence>
<organism evidence="2 3">
    <name type="scientific">Megasphaera stantonii</name>
    <dbReference type="NCBI Taxonomy" id="2144175"/>
    <lineage>
        <taxon>Bacteria</taxon>
        <taxon>Bacillati</taxon>
        <taxon>Bacillota</taxon>
        <taxon>Negativicutes</taxon>
        <taxon>Veillonellales</taxon>
        <taxon>Veillonellaceae</taxon>
        <taxon>Megasphaera</taxon>
    </lineage>
</organism>
<sequence>MQVKRVLAAVCCCCCLAGGAVQASEEFHDVKTPVVGAEFPVEEPAVKPNIQERTKAILDEYNDPKRPKTHHGVELGHVYIPKGTPLMLALQEPISSKTSKEGKAFKLKNLEDVVVNDVVVIPAGTTCVGKVLKGRGNRGFGMGGKLELSIAAIKTLNGVTVPLNGYIKGRGKKSSTWFAPWWISAFLKGKELNYKEGQLFRVTVSRNTDLKVTGDELGDAMGYPADGKPSIYVKPME</sequence>
<proteinExistence type="predicted"/>
<dbReference type="AlphaFoldDB" id="A0A346B0U5"/>
<protein>
    <submittedName>
        <fullName evidence="2">Uncharacterized protein</fullName>
    </submittedName>
</protein>
<feature type="chain" id="PRO_5016774102" evidence="1">
    <location>
        <begin position="24"/>
        <end position="237"/>
    </location>
</feature>
<accession>A0A346B0U5</accession>
<dbReference type="EMBL" id="CP029462">
    <property type="protein sequence ID" value="AXL21738.1"/>
    <property type="molecule type" value="Genomic_DNA"/>
</dbReference>
<evidence type="ECO:0000313" key="3">
    <source>
        <dbReference type="Proteomes" id="UP000254337"/>
    </source>
</evidence>
<dbReference type="OrthoDB" id="1631460at2"/>
<dbReference type="RefSeq" id="WP_107196771.1">
    <property type="nucleotide sequence ID" value="NZ_CP029462.1"/>
</dbReference>
<evidence type="ECO:0000256" key="1">
    <source>
        <dbReference type="SAM" id="SignalP"/>
    </source>
</evidence>
<keyword evidence="3" id="KW-1185">Reference proteome</keyword>
<dbReference type="KEGG" id="meg:DKB62_09275"/>
<gene>
    <name evidence="2" type="ORF">DKB62_09275</name>
</gene>
<keyword evidence="1" id="KW-0732">Signal</keyword>
<feature type="signal peptide" evidence="1">
    <location>
        <begin position="1"/>
        <end position="23"/>
    </location>
</feature>
<dbReference type="Proteomes" id="UP000254337">
    <property type="component" value="Chromosome"/>
</dbReference>
<name>A0A346B0U5_9FIRM</name>
<reference evidence="2 3" key="1">
    <citation type="submission" date="2018-05" db="EMBL/GenBank/DDBJ databases">
        <title>Complete genome sequence of Megasphaera sp. AJH120T, isolated from the ceca of a chicken.</title>
        <authorList>
            <person name="Maki J."/>
            <person name="Looft T."/>
        </authorList>
    </citation>
    <scope>NUCLEOTIDE SEQUENCE [LARGE SCALE GENOMIC DNA]</scope>
    <source>
        <strain evidence="2 3">AJH120</strain>
    </source>
</reference>